<dbReference type="Proteomes" id="UP000054937">
    <property type="component" value="Unassembled WGS sequence"/>
</dbReference>
<sequence length="216" mass="25141">MKVIPILIICVFLLFQAQAVIEDDGIDSDISLRLTKQNFNDWYNQTMSGKQDFLFFIGQDQCEETKQLKSIWNSLGEQLEQNKSDIKLAHMASYFEHIQASRKLDFIASPTIYMVRNGSCYFYSWSLPVSQENLEWFIESTKSYYPSRKCPNGASNGFTTISIIYDIYIKLVHGYIFNEDTRYQLQLTAGALVFGLFYSLTYRKKGNNKNEKKQNK</sequence>
<evidence type="ECO:0000313" key="3">
    <source>
        <dbReference type="EMBL" id="KRX06511.1"/>
    </source>
</evidence>
<keyword evidence="1" id="KW-1133">Transmembrane helix</keyword>
<accession>A0A0V0QW10</accession>
<protein>
    <submittedName>
        <fullName evidence="3">Thioredoxin-like fold</fullName>
    </submittedName>
</protein>
<dbReference type="AlphaFoldDB" id="A0A0V0QW10"/>
<organism evidence="3 4">
    <name type="scientific">Pseudocohnilembus persalinus</name>
    <name type="common">Ciliate</name>
    <dbReference type="NCBI Taxonomy" id="266149"/>
    <lineage>
        <taxon>Eukaryota</taxon>
        <taxon>Sar</taxon>
        <taxon>Alveolata</taxon>
        <taxon>Ciliophora</taxon>
        <taxon>Intramacronucleata</taxon>
        <taxon>Oligohymenophorea</taxon>
        <taxon>Scuticociliatia</taxon>
        <taxon>Philasterida</taxon>
        <taxon>Pseudocohnilembidae</taxon>
        <taxon>Pseudocohnilembus</taxon>
    </lineage>
</organism>
<dbReference type="InParanoid" id="A0A0V0QW10"/>
<proteinExistence type="predicted"/>
<comment type="caution">
    <text evidence="3">The sequence shown here is derived from an EMBL/GenBank/DDBJ whole genome shotgun (WGS) entry which is preliminary data.</text>
</comment>
<evidence type="ECO:0000256" key="1">
    <source>
        <dbReference type="SAM" id="Phobius"/>
    </source>
</evidence>
<gene>
    <name evidence="3" type="ORF">PPERSA_05124</name>
</gene>
<feature type="chain" id="PRO_5006867613" evidence="2">
    <location>
        <begin position="20"/>
        <end position="216"/>
    </location>
</feature>
<dbReference type="Gene3D" id="3.40.30.10">
    <property type="entry name" value="Glutaredoxin"/>
    <property type="match status" value="1"/>
</dbReference>
<keyword evidence="4" id="KW-1185">Reference proteome</keyword>
<keyword evidence="1" id="KW-0472">Membrane</keyword>
<evidence type="ECO:0000313" key="4">
    <source>
        <dbReference type="Proteomes" id="UP000054937"/>
    </source>
</evidence>
<feature type="signal peptide" evidence="2">
    <location>
        <begin position="1"/>
        <end position="19"/>
    </location>
</feature>
<keyword evidence="2" id="KW-0732">Signal</keyword>
<dbReference type="SUPFAM" id="SSF52833">
    <property type="entry name" value="Thioredoxin-like"/>
    <property type="match status" value="1"/>
</dbReference>
<dbReference type="InterPro" id="IPR036249">
    <property type="entry name" value="Thioredoxin-like_sf"/>
</dbReference>
<evidence type="ECO:0000256" key="2">
    <source>
        <dbReference type="SAM" id="SignalP"/>
    </source>
</evidence>
<keyword evidence="1" id="KW-0812">Transmembrane</keyword>
<reference evidence="3 4" key="1">
    <citation type="journal article" date="2015" name="Sci. Rep.">
        <title>Genome of the facultative scuticociliatosis pathogen Pseudocohnilembus persalinus provides insight into its virulence through horizontal gene transfer.</title>
        <authorList>
            <person name="Xiong J."/>
            <person name="Wang G."/>
            <person name="Cheng J."/>
            <person name="Tian M."/>
            <person name="Pan X."/>
            <person name="Warren A."/>
            <person name="Jiang C."/>
            <person name="Yuan D."/>
            <person name="Miao W."/>
        </authorList>
    </citation>
    <scope>NUCLEOTIDE SEQUENCE [LARGE SCALE GENOMIC DNA]</scope>
    <source>
        <strain evidence="3">36N120E</strain>
    </source>
</reference>
<name>A0A0V0QW10_PSEPJ</name>
<feature type="transmembrane region" description="Helical" evidence="1">
    <location>
        <begin position="183"/>
        <end position="202"/>
    </location>
</feature>
<dbReference type="EMBL" id="LDAU01000096">
    <property type="protein sequence ID" value="KRX06511.1"/>
    <property type="molecule type" value="Genomic_DNA"/>
</dbReference>